<gene>
    <name evidence="2" type="ORF">AVDCRST_MAG57-2437</name>
</gene>
<dbReference type="AlphaFoldDB" id="A0A6J4INH5"/>
<organism evidence="2">
    <name type="scientific">uncultured Blastococcus sp</name>
    <dbReference type="NCBI Taxonomy" id="217144"/>
    <lineage>
        <taxon>Bacteria</taxon>
        <taxon>Bacillati</taxon>
        <taxon>Actinomycetota</taxon>
        <taxon>Actinomycetes</taxon>
        <taxon>Geodermatophilales</taxon>
        <taxon>Geodermatophilaceae</taxon>
        <taxon>Blastococcus</taxon>
        <taxon>environmental samples</taxon>
    </lineage>
</organism>
<feature type="compositionally biased region" description="Low complexity" evidence="1">
    <location>
        <begin position="46"/>
        <end position="73"/>
    </location>
</feature>
<proteinExistence type="predicted"/>
<reference evidence="2" key="1">
    <citation type="submission" date="2020-02" db="EMBL/GenBank/DDBJ databases">
        <authorList>
            <person name="Meier V. D."/>
        </authorList>
    </citation>
    <scope>NUCLEOTIDE SEQUENCE</scope>
    <source>
        <strain evidence="2">AVDCRST_MAG57</strain>
    </source>
</reference>
<name>A0A6J4INH5_9ACTN</name>
<accession>A0A6J4INH5</accession>
<evidence type="ECO:0000256" key="1">
    <source>
        <dbReference type="SAM" id="MobiDB-lite"/>
    </source>
</evidence>
<feature type="region of interest" description="Disordered" evidence="1">
    <location>
        <begin position="1"/>
        <end position="73"/>
    </location>
</feature>
<feature type="non-terminal residue" evidence="2">
    <location>
        <position position="1"/>
    </location>
</feature>
<dbReference type="EMBL" id="CADCTI010000202">
    <property type="protein sequence ID" value="CAA9257286.1"/>
    <property type="molecule type" value="Genomic_DNA"/>
</dbReference>
<sequence length="73" mass="7925">WGAAERRPSRHAWPVSSSTAHPTPTFLRCRRNSPVYRRPTPPPPGRRTTTRTTSTPTAGRTATPTTAGPPVHG</sequence>
<protein>
    <submittedName>
        <fullName evidence="2">Uncharacterized protein</fullName>
    </submittedName>
</protein>
<evidence type="ECO:0000313" key="2">
    <source>
        <dbReference type="EMBL" id="CAA9257286.1"/>
    </source>
</evidence>
<feature type="non-terminal residue" evidence="2">
    <location>
        <position position="73"/>
    </location>
</feature>